<sequence length="124" mass="13714">MISPRACQRTIQAMLREIDTCDAYRGQGTRRSFAADTLRRDGCEICLERLVALAEQLRAAAPRLHGRLEPVLLPLSGLAGRSLNRMDSDVLWSLADYCREELRPALRLVAALLPRSIKSGGQPG</sequence>
<dbReference type="AlphaFoldDB" id="A0A1M6NJU4"/>
<dbReference type="STRING" id="198092.SAMN02745194_03821"/>
<name>A0A1M6NJU4_9PROT</name>
<evidence type="ECO:0000313" key="2">
    <source>
        <dbReference type="Proteomes" id="UP000184387"/>
    </source>
</evidence>
<evidence type="ECO:0000313" key="1">
    <source>
        <dbReference type="EMBL" id="SHJ95822.1"/>
    </source>
</evidence>
<proteinExistence type="predicted"/>
<dbReference type="EMBL" id="FQZF01000026">
    <property type="protein sequence ID" value="SHJ95822.1"/>
    <property type="molecule type" value="Genomic_DNA"/>
</dbReference>
<dbReference type="Proteomes" id="UP000184387">
    <property type="component" value="Unassembled WGS sequence"/>
</dbReference>
<accession>A0A1M6NJU4</accession>
<keyword evidence="2" id="KW-1185">Reference proteome</keyword>
<reference evidence="1 2" key="1">
    <citation type="submission" date="2016-11" db="EMBL/GenBank/DDBJ databases">
        <authorList>
            <person name="Jaros S."/>
            <person name="Januszkiewicz K."/>
            <person name="Wedrychowicz H."/>
        </authorList>
    </citation>
    <scope>NUCLEOTIDE SEQUENCE [LARGE SCALE GENOMIC DNA]</scope>
    <source>
        <strain evidence="1 2">DSM 14916</strain>
    </source>
</reference>
<gene>
    <name evidence="1" type="ORF">SAMN02745194_03821</name>
</gene>
<protein>
    <submittedName>
        <fullName evidence="1">Uncharacterized protein</fullName>
    </submittedName>
</protein>
<dbReference type="RefSeq" id="WP_073137675.1">
    <property type="nucleotide sequence ID" value="NZ_FQZF01000026.1"/>
</dbReference>
<organism evidence="1 2">
    <name type="scientific">Muricoccus roseus</name>
    <dbReference type="NCBI Taxonomy" id="198092"/>
    <lineage>
        <taxon>Bacteria</taxon>
        <taxon>Pseudomonadati</taxon>
        <taxon>Pseudomonadota</taxon>
        <taxon>Alphaproteobacteria</taxon>
        <taxon>Acetobacterales</taxon>
        <taxon>Roseomonadaceae</taxon>
        <taxon>Muricoccus</taxon>
    </lineage>
</organism>